<reference evidence="3 4" key="1">
    <citation type="submission" date="2016-03" db="EMBL/GenBank/DDBJ databases">
        <title>EvidentialGene: Evidence-directed Construction of Genes on Genomes.</title>
        <authorList>
            <person name="Gilbert D.G."/>
            <person name="Choi J.-H."/>
            <person name="Mockaitis K."/>
            <person name="Colbourne J."/>
            <person name="Pfrender M."/>
        </authorList>
    </citation>
    <scope>NUCLEOTIDE SEQUENCE [LARGE SCALE GENOMIC DNA]</scope>
    <source>
        <strain evidence="3 4">Xinb3</strain>
        <tissue evidence="3">Complete organism</tissue>
    </source>
</reference>
<sequence length="224" mass="25289">ILKYAQGCNDERPIKNKRGRPTLLLEEDELLIANWVRNMAKAGFPVTNKELLDSVQHTLNKAKRVTLFANNRPAETWIPKFRQRRNLSLRTAEILDPGKSQITPHDLRQWAKYVEEYFKLVIVPFLPDNGMEGLLTDPARSFNCDESFFLVSPGKGKVLAELGSKDVYLSLKSSAKTGVSILATISASGWILPPSVIFPYERSQPWMAKEEMPPGIEVFCTKKG</sequence>
<dbReference type="EMBL" id="LRGB01026544">
    <property type="protein sequence ID" value="KZR95971.1"/>
    <property type="molecule type" value="Genomic_DNA"/>
</dbReference>
<dbReference type="AlphaFoldDB" id="A0A164DNP7"/>
<feature type="non-terminal residue" evidence="3">
    <location>
        <position position="1"/>
    </location>
</feature>
<name>A0A164DNP7_9CRUS</name>
<dbReference type="Proteomes" id="UP000076858">
    <property type="component" value="Unassembled WGS sequence"/>
</dbReference>
<proteinExistence type="predicted"/>
<keyword evidence="1" id="KW-0238">DNA-binding</keyword>
<accession>A0A164DNP7</accession>
<evidence type="ECO:0000259" key="2">
    <source>
        <dbReference type="PROSITE" id="PS51253"/>
    </source>
</evidence>
<evidence type="ECO:0000256" key="1">
    <source>
        <dbReference type="ARBA" id="ARBA00023125"/>
    </source>
</evidence>
<feature type="non-terminal residue" evidence="3">
    <location>
        <position position="224"/>
    </location>
</feature>
<dbReference type="InterPro" id="IPR006600">
    <property type="entry name" value="HTH_CenpB_DNA-bd_dom"/>
</dbReference>
<feature type="domain" description="HTH CENPB-type" evidence="2">
    <location>
        <begin position="16"/>
        <end position="91"/>
    </location>
</feature>
<dbReference type="PROSITE" id="PS51253">
    <property type="entry name" value="HTH_CENPB"/>
    <property type="match status" value="1"/>
</dbReference>
<gene>
    <name evidence="3" type="ORF">APZ42_009950</name>
</gene>
<evidence type="ECO:0000313" key="4">
    <source>
        <dbReference type="Proteomes" id="UP000076858"/>
    </source>
</evidence>
<organism evidence="3 4">
    <name type="scientific">Daphnia magna</name>
    <dbReference type="NCBI Taxonomy" id="35525"/>
    <lineage>
        <taxon>Eukaryota</taxon>
        <taxon>Metazoa</taxon>
        <taxon>Ecdysozoa</taxon>
        <taxon>Arthropoda</taxon>
        <taxon>Crustacea</taxon>
        <taxon>Branchiopoda</taxon>
        <taxon>Diplostraca</taxon>
        <taxon>Cladocera</taxon>
        <taxon>Anomopoda</taxon>
        <taxon>Daphniidae</taxon>
        <taxon>Daphnia</taxon>
    </lineage>
</organism>
<comment type="caution">
    <text evidence="3">The sequence shown here is derived from an EMBL/GenBank/DDBJ whole genome shotgun (WGS) entry which is preliminary data.</text>
</comment>
<keyword evidence="4" id="KW-1185">Reference proteome</keyword>
<protein>
    <recommendedName>
        <fullName evidence="2">HTH CENPB-type domain-containing protein</fullName>
    </recommendedName>
</protein>
<dbReference type="GO" id="GO:0003677">
    <property type="term" value="F:DNA binding"/>
    <property type="evidence" value="ECO:0007669"/>
    <property type="project" value="UniProtKB-KW"/>
</dbReference>
<evidence type="ECO:0000313" key="3">
    <source>
        <dbReference type="EMBL" id="KZR95971.1"/>
    </source>
</evidence>